<feature type="modified residue" description="N6-(pyridoxal phosphate)lysine" evidence="8">
    <location>
        <position position="261"/>
    </location>
</feature>
<evidence type="ECO:0000256" key="7">
    <source>
        <dbReference type="ARBA" id="ARBA00023244"/>
    </source>
</evidence>
<evidence type="ECO:0000256" key="8">
    <source>
        <dbReference type="HAMAP-Rule" id="MF_00375"/>
    </source>
</evidence>
<dbReference type="UniPathway" id="UPA00251">
    <property type="reaction ID" value="UER00317"/>
</dbReference>
<organism evidence="9 10">
    <name type="scientific">Picrophilus torridus (strain ATCC 700027 / DSM 9790 / JCM 10055 / NBRC 100828 / KAW 2/3)</name>
    <dbReference type="NCBI Taxonomy" id="1122961"/>
    <lineage>
        <taxon>Archaea</taxon>
        <taxon>Methanobacteriati</taxon>
        <taxon>Thermoplasmatota</taxon>
        <taxon>Thermoplasmata</taxon>
        <taxon>Thermoplasmatales</taxon>
        <taxon>Picrophilaceae</taxon>
        <taxon>Picrophilus</taxon>
    </lineage>
</organism>
<accession>A0A8G2FY60</accession>
<dbReference type="NCBIfam" id="TIGR00713">
    <property type="entry name" value="hemL"/>
    <property type="match status" value="1"/>
</dbReference>
<dbReference type="CDD" id="cd00610">
    <property type="entry name" value="OAT_like"/>
    <property type="match status" value="1"/>
</dbReference>
<dbReference type="InterPro" id="IPR015424">
    <property type="entry name" value="PyrdxlP-dep_Trfase"/>
</dbReference>
<evidence type="ECO:0000313" key="10">
    <source>
        <dbReference type="Proteomes" id="UP000192315"/>
    </source>
</evidence>
<dbReference type="PROSITE" id="PS00600">
    <property type="entry name" value="AA_TRANSFER_CLASS_3"/>
    <property type="match status" value="1"/>
</dbReference>
<evidence type="ECO:0000256" key="4">
    <source>
        <dbReference type="ARBA" id="ARBA00008981"/>
    </source>
</evidence>
<dbReference type="GO" id="GO:0008483">
    <property type="term" value="F:transaminase activity"/>
    <property type="evidence" value="ECO:0007669"/>
    <property type="project" value="InterPro"/>
</dbReference>
<dbReference type="AlphaFoldDB" id="A0A8G2FY60"/>
<evidence type="ECO:0000256" key="6">
    <source>
        <dbReference type="ARBA" id="ARBA00023235"/>
    </source>
</evidence>
<dbReference type="GO" id="GO:0006782">
    <property type="term" value="P:protoporphyrinogen IX biosynthetic process"/>
    <property type="evidence" value="ECO:0007669"/>
    <property type="project" value="UniProtKB-UniRule"/>
</dbReference>
<comment type="cofactor">
    <cofactor evidence="2 8">
        <name>pyridoxal 5'-phosphate</name>
        <dbReference type="ChEBI" id="CHEBI:597326"/>
    </cofactor>
</comment>
<dbReference type="NCBIfam" id="NF000818">
    <property type="entry name" value="PRK00062.1"/>
    <property type="match status" value="1"/>
</dbReference>
<dbReference type="RefSeq" id="WP_084273252.1">
    <property type="nucleotide sequence ID" value="NZ_FWYE01000005.1"/>
</dbReference>
<comment type="caution">
    <text evidence="9">The sequence shown here is derived from an EMBL/GenBank/DDBJ whole genome shotgun (WGS) entry which is preliminary data.</text>
</comment>
<evidence type="ECO:0000256" key="3">
    <source>
        <dbReference type="ARBA" id="ARBA00004819"/>
    </source>
</evidence>
<keyword evidence="10" id="KW-1185">Reference proteome</keyword>
<evidence type="ECO:0000313" key="9">
    <source>
        <dbReference type="EMBL" id="SMD31593.1"/>
    </source>
</evidence>
<comment type="subcellular location">
    <subcellularLocation>
        <location evidence="8">Cytoplasm</location>
    </subcellularLocation>
</comment>
<dbReference type="GO" id="GO:0005737">
    <property type="term" value="C:cytoplasm"/>
    <property type="evidence" value="ECO:0007669"/>
    <property type="project" value="UniProtKB-SubCell"/>
</dbReference>
<evidence type="ECO:0000256" key="5">
    <source>
        <dbReference type="ARBA" id="ARBA00022898"/>
    </source>
</evidence>
<dbReference type="Proteomes" id="UP000192315">
    <property type="component" value="Unassembled WGS sequence"/>
</dbReference>
<proteinExistence type="inferred from homology"/>
<dbReference type="Gene3D" id="3.40.640.10">
    <property type="entry name" value="Type I PLP-dependent aspartate aminotransferase-like (Major domain)"/>
    <property type="match status" value="1"/>
</dbReference>
<dbReference type="InterPro" id="IPR004639">
    <property type="entry name" value="4pyrrol_synth_GluAld_NH2Trfase"/>
</dbReference>
<dbReference type="InterPro" id="IPR005814">
    <property type="entry name" value="Aminotrans_3"/>
</dbReference>
<gene>
    <name evidence="8" type="primary">hemL</name>
    <name evidence="9" type="ORF">SAMN02745355_1548</name>
</gene>
<sequence>MKGDDLFSEALKLFPSGVNSPVRFYRPVPVMFERGRGSRIYDVNGKEYIDYSLGFGPMILGHADPDVASAIKRQADNGILFGSITENEVRLGNIIKNHVKSIEKMRFTNSGTEATMHAIRLARGYTKRKYILKMEGGFHGAHDYALIKSGSGTMTFGVPSSNGVPEEITKTVLVGKYNDENSIESLFNEYGNDIAAVITEPILGNIGVINPELGFLEFLREITNKYNSLLIFDEVITGFRFAFSGYQDIINIKPDITTMGKIIGGGAPIGLFGSSSEIMDLISPSGNVYESGTFSGNPLSMAAGIAAMEKLQGMDYSRINNYTADLVKSLYDIFNDKNIDVNINHYGSMFQIFFNKNEVKTYDDAIKSDKDRFFKFFKKMLDHNVYLPPSQFETNFVSFAHGRDDLNKTIEAAKEAVSCI</sequence>
<dbReference type="GO" id="GO:0030170">
    <property type="term" value="F:pyridoxal phosphate binding"/>
    <property type="evidence" value="ECO:0007669"/>
    <property type="project" value="InterPro"/>
</dbReference>
<keyword evidence="5 8" id="KW-0663">Pyridoxal phosphate</keyword>
<dbReference type="HAMAP" id="MF_00375">
    <property type="entry name" value="HemL_aminotrans_3"/>
    <property type="match status" value="1"/>
</dbReference>
<comment type="pathway">
    <text evidence="3 8">Porphyrin-containing compound metabolism; protoporphyrin-IX biosynthesis; 5-aminolevulinate from L-glutamyl-tRNA(Glu): step 2/2.</text>
</comment>
<evidence type="ECO:0000256" key="1">
    <source>
        <dbReference type="ARBA" id="ARBA00001579"/>
    </source>
</evidence>
<keyword evidence="6 8" id="KW-0413">Isomerase</keyword>
<dbReference type="Pfam" id="PF00202">
    <property type="entry name" value="Aminotran_3"/>
    <property type="match status" value="1"/>
</dbReference>
<dbReference type="EMBL" id="FWYE01000005">
    <property type="protein sequence ID" value="SMD31593.1"/>
    <property type="molecule type" value="Genomic_DNA"/>
</dbReference>
<dbReference type="Gene3D" id="3.90.1150.10">
    <property type="entry name" value="Aspartate Aminotransferase, domain 1"/>
    <property type="match status" value="1"/>
</dbReference>
<keyword evidence="8" id="KW-0963">Cytoplasm</keyword>
<dbReference type="GO" id="GO:0042286">
    <property type="term" value="F:glutamate-1-semialdehyde 2,1-aminomutase activity"/>
    <property type="evidence" value="ECO:0007669"/>
    <property type="project" value="UniProtKB-UniRule"/>
</dbReference>
<dbReference type="PANTHER" id="PTHR43713">
    <property type="entry name" value="GLUTAMATE-1-SEMIALDEHYDE 2,1-AMINOMUTASE"/>
    <property type="match status" value="1"/>
</dbReference>
<reference evidence="9 10" key="1">
    <citation type="submission" date="2017-04" db="EMBL/GenBank/DDBJ databases">
        <authorList>
            <person name="Varghese N."/>
            <person name="Submissions S."/>
        </authorList>
    </citation>
    <scope>NUCLEOTIDE SEQUENCE [LARGE SCALE GENOMIC DNA]</scope>
    <source>
        <strain evidence="9 10">DSM 9789</strain>
    </source>
</reference>
<name>A0A8G2FY60_PICTO</name>
<dbReference type="InterPro" id="IPR049704">
    <property type="entry name" value="Aminotrans_3_PPA_site"/>
</dbReference>
<keyword evidence="7 8" id="KW-0627">Porphyrin biosynthesis</keyword>
<protein>
    <recommendedName>
        <fullName evidence="8">Glutamate-1-semialdehyde 2,1-aminomutase</fullName>
        <shortName evidence="8">GSA</shortName>
        <ecNumber evidence="8">5.4.3.8</ecNumber>
    </recommendedName>
    <alternativeName>
        <fullName evidence="8">Glutamate-1-semialdehyde aminotransferase</fullName>
        <shortName evidence="8">GSA-AT</shortName>
    </alternativeName>
</protein>
<comment type="catalytic activity">
    <reaction evidence="1 8">
        <text>(S)-4-amino-5-oxopentanoate = 5-aminolevulinate</text>
        <dbReference type="Rhea" id="RHEA:14265"/>
        <dbReference type="ChEBI" id="CHEBI:57501"/>
        <dbReference type="ChEBI" id="CHEBI:356416"/>
        <dbReference type="EC" id="5.4.3.8"/>
    </reaction>
</comment>
<evidence type="ECO:0000256" key="2">
    <source>
        <dbReference type="ARBA" id="ARBA00001933"/>
    </source>
</evidence>
<comment type="similarity">
    <text evidence="4 8">Belongs to the class-III pyridoxal-phosphate-dependent aminotransferase family. HemL subfamily.</text>
</comment>
<dbReference type="EC" id="5.4.3.8" evidence="8"/>
<dbReference type="SUPFAM" id="SSF53383">
    <property type="entry name" value="PLP-dependent transferases"/>
    <property type="match status" value="1"/>
</dbReference>
<dbReference type="PANTHER" id="PTHR43713:SF3">
    <property type="entry name" value="GLUTAMATE-1-SEMIALDEHYDE 2,1-AMINOMUTASE 1, CHLOROPLASTIC-RELATED"/>
    <property type="match status" value="1"/>
</dbReference>
<dbReference type="FunFam" id="3.40.640.10:FF:000021">
    <property type="entry name" value="Glutamate-1-semialdehyde 2,1-aminomutase"/>
    <property type="match status" value="1"/>
</dbReference>
<dbReference type="InterPro" id="IPR015421">
    <property type="entry name" value="PyrdxlP-dep_Trfase_major"/>
</dbReference>
<dbReference type="InterPro" id="IPR015422">
    <property type="entry name" value="PyrdxlP-dep_Trfase_small"/>
</dbReference>